<dbReference type="InterPro" id="IPR050335">
    <property type="entry name" value="ERT1_acuK_gluconeogen_tf"/>
</dbReference>
<feature type="domain" description="Zn(2)-C6 fungal-type" evidence="4">
    <location>
        <begin position="44"/>
        <end position="71"/>
    </location>
</feature>
<dbReference type="PANTHER" id="PTHR47659">
    <property type="entry name" value="ZN(II)2CYS6 TRANSCRIPTION FACTOR (EUROFUNG)-RELATED"/>
    <property type="match status" value="1"/>
</dbReference>
<dbReference type="GO" id="GO:0000981">
    <property type="term" value="F:DNA-binding transcription factor activity, RNA polymerase II-specific"/>
    <property type="evidence" value="ECO:0007669"/>
    <property type="project" value="InterPro"/>
</dbReference>
<keyword evidence="1" id="KW-0479">Metal-binding</keyword>
<evidence type="ECO:0000313" key="7">
    <source>
        <dbReference type="Proteomes" id="UP000006671"/>
    </source>
</evidence>
<evidence type="ECO:0000256" key="2">
    <source>
        <dbReference type="ARBA" id="ARBA00023242"/>
    </source>
</evidence>
<gene>
    <name evidence="6" type="ORF">NAEGRDRAFT_81777</name>
</gene>
<dbReference type="CDD" id="cd00067">
    <property type="entry name" value="GAL4"/>
    <property type="match status" value="1"/>
</dbReference>
<dbReference type="Proteomes" id="UP000006671">
    <property type="component" value="Unassembled WGS sequence"/>
</dbReference>
<accession>D2VZ08</accession>
<dbReference type="InParanoid" id="D2VZ08"/>
<dbReference type="KEGG" id="ngr:NAEGRDRAFT_81777"/>
<name>D2VZ08_NAEGR</name>
<evidence type="ECO:0000259" key="4">
    <source>
        <dbReference type="PROSITE" id="PS50048"/>
    </source>
</evidence>
<sequence>MVKEPENNSITFEPVIIQPPPRNVDEEEDLSDSERRKRSISKKACEHCKKSHACCEDKRPCKRCATLGLECFDVPSKKRGRKRKFVGNTSTNEQSPIIILSNQPQQQVMHIQPKPVITTTNLRPIAPLKEKPSTKAKSQPILPPPSQPMQFVNNFKPISPKPMMQMPSQQVQQPKAGVCPFGHKSANNNKTSSNNNNTTPIIPTPQYALPHHPHQIPQQTIIPVGYQHPTMNPNTIGKVCPFSGRTFSNVHHVFPPSNNHNNHSYQPPVSCPFPSSSSNINAENIPKRVKTMEIPPDNLRLAPLMPHIENETRSLEETDVRTTKIELLRKWLSTSDIKPSSKFEDGKAYIIHKLMTDDDVNYQFWALLDAYISFCITRLQKGLPIEDSTKVKPHKEAIDQLESLYLSIGVSKCPFLILRKEETEKPLIPTPPRLERLPSISRLALPGLKTIFNTEPTAQSSNFKLHNTESPFTKCPVGYHSISSEIEDMNRASGSMPPRSDIHKVSTVSEDGKFSEATETYIKGILNLCGAPILVYSLDFGGRLLLWNSKANETLGYETAPLGMLKFDDLLHISSENKTYLPSQTTPSTLAYNCNFVISHGTTKQPLPISTQTTGFLKERFSVTSM</sequence>
<feature type="region of interest" description="Disordered" evidence="3">
    <location>
        <begin position="131"/>
        <end position="150"/>
    </location>
</feature>
<dbReference type="PROSITE" id="PS50112">
    <property type="entry name" value="PAS"/>
    <property type="match status" value="1"/>
</dbReference>
<evidence type="ECO:0000313" key="6">
    <source>
        <dbReference type="EMBL" id="EFC37860.1"/>
    </source>
</evidence>
<keyword evidence="2" id="KW-0539">Nucleus</keyword>
<protein>
    <submittedName>
        <fullName evidence="6">Predicted protein</fullName>
    </submittedName>
</protein>
<proteinExistence type="predicted"/>
<dbReference type="VEuPathDB" id="AmoebaDB:NAEGRDRAFT_81777"/>
<dbReference type="GO" id="GO:0008270">
    <property type="term" value="F:zinc ion binding"/>
    <property type="evidence" value="ECO:0007669"/>
    <property type="project" value="InterPro"/>
</dbReference>
<dbReference type="RefSeq" id="XP_002670604.1">
    <property type="nucleotide sequence ID" value="XM_002670558.1"/>
</dbReference>
<feature type="region of interest" description="Disordered" evidence="3">
    <location>
        <begin position="1"/>
        <end position="41"/>
    </location>
</feature>
<organism evidence="7">
    <name type="scientific">Naegleria gruberi</name>
    <name type="common">Amoeba</name>
    <dbReference type="NCBI Taxonomy" id="5762"/>
    <lineage>
        <taxon>Eukaryota</taxon>
        <taxon>Discoba</taxon>
        <taxon>Heterolobosea</taxon>
        <taxon>Tetramitia</taxon>
        <taxon>Eutetramitia</taxon>
        <taxon>Vahlkampfiidae</taxon>
        <taxon>Naegleria</taxon>
    </lineage>
</organism>
<dbReference type="GeneID" id="8863382"/>
<dbReference type="InterPro" id="IPR000014">
    <property type="entry name" value="PAS"/>
</dbReference>
<dbReference type="OrthoDB" id="10260182at2759"/>
<keyword evidence="7" id="KW-1185">Reference proteome</keyword>
<feature type="domain" description="PAS" evidence="5">
    <location>
        <begin position="518"/>
        <end position="562"/>
    </location>
</feature>
<dbReference type="PROSITE" id="PS00463">
    <property type="entry name" value="ZN2_CY6_FUNGAL_1"/>
    <property type="match status" value="1"/>
</dbReference>
<evidence type="ECO:0000256" key="3">
    <source>
        <dbReference type="SAM" id="MobiDB-lite"/>
    </source>
</evidence>
<dbReference type="AlphaFoldDB" id="D2VZ08"/>
<dbReference type="EMBL" id="GG738913">
    <property type="protein sequence ID" value="EFC37860.1"/>
    <property type="molecule type" value="Genomic_DNA"/>
</dbReference>
<reference evidence="6 7" key="1">
    <citation type="journal article" date="2010" name="Cell">
        <title>The genome of Naegleria gruberi illuminates early eukaryotic versatility.</title>
        <authorList>
            <person name="Fritz-Laylin L.K."/>
            <person name="Prochnik S.E."/>
            <person name="Ginger M.L."/>
            <person name="Dacks J.B."/>
            <person name="Carpenter M.L."/>
            <person name="Field M.C."/>
            <person name="Kuo A."/>
            <person name="Paredez A."/>
            <person name="Chapman J."/>
            <person name="Pham J."/>
            <person name="Shu S."/>
            <person name="Neupane R."/>
            <person name="Cipriano M."/>
            <person name="Mancuso J."/>
            <person name="Tu H."/>
            <person name="Salamov A."/>
            <person name="Lindquist E."/>
            <person name="Shapiro H."/>
            <person name="Lucas S."/>
            <person name="Grigoriev I.V."/>
            <person name="Cande W.Z."/>
            <person name="Fulton C."/>
            <person name="Rokhsar D.S."/>
            <person name="Dawson S.C."/>
        </authorList>
    </citation>
    <scope>NUCLEOTIDE SEQUENCE [LARGE SCALE GENOMIC DNA]</scope>
    <source>
        <strain evidence="6 7">NEG-M</strain>
    </source>
</reference>
<evidence type="ECO:0000256" key="1">
    <source>
        <dbReference type="ARBA" id="ARBA00022723"/>
    </source>
</evidence>
<dbReference type="OMA" id="SHACCED"/>
<dbReference type="PANTHER" id="PTHR47659:SF7">
    <property type="entry name" value="FUNGAL TRANSCRIPTIONAL REGULATORY PROTEIN, N-TERMINAL DOMAIN-CONTAINING PROTEIN"/>
    <property type="match status" value="1"/>
</dbReference>
<evidence type="ECO:0000259" key="5">
    <source>
        <dbReference type="PROSITE" id="PS50112"/>
    </source>
</evidence>
<dbReference type="InterPro" id="IPR001138">
    <property type="entry name" value="Zn2Cys6_DnaBD"/>
</dbReference>
<dbReference type="PROSITE" id="PS50048">
    <property type="entry name" value="ZN2_CY6_FUNGAL_2"/>
    <property type="match status" value="1"/>
</dbReference>